<evidence type="ECO:0000313" key="9">
    <source>
        <dbReference type="EMBL" id="QHN43081.1"/>
    </source>
</evidence>
<evidence type="ECO:0000256" key="5">
    <source>
        <dbReference type="ARBA" id="ARBA00022833"/>
    </source>
</evidence>
<evidence type="ECO:0000256" key="2">
    <source>
        <dbReference type="ARBA" id="ARBA00007353"/>
    </source>
</evidence>
<proteinExistence type="inferred from homology"/>
<dbReference type="GO" id="GO:0046872">
    <property type="term" value="F:metal ion binding"/>
    <property type="evidence" value="ECO:0007669"/>
    <property type="project" value="UniProtKB-KW"/>
</dbReference>
<dbReference type="GO" id="GO:0017061">
    <property type="term" value="F:S-methyl-5-thioadenosine phosphorylase activity"/>
    <property type="evidence" value="ECO:0007669"/>
    <property type="project" value="UniProtKB-EC"/>
</dbReference>
<name>A0A857MPS5_9BACT</name>
<sequence>MVLISPLTNAPNLCLSKTGNGWPRRTVQLHPDIEIILSTTADGSLRSSLTPEPEIHDQATATFLAKHDISPVQAVLLRLSYDTVDFCRYHEVTSGEAGAGFVQPQDIISDALVTRQSDIALFLPIADCIAAVLYHPPTRTLMLSHLGRHNLEQQGGTKSVDYLAQFGVVPDELLVYLSPAADKAHYPLYGFENRSLHDVAAEQLMAVGVSRSNIAIDARDTVTDPDFFSHSAALRGGKQPGRHAIVCRLG</sequence>
<dbReference type="KEGG" id="mama:GII36_04460"/>
<keyword evidence="3" id="KW-0808">Transferase</keyword>
<comment type="catalytic activity">
    <reaction evidence="6">
        <text>adenosine + H2O + H(+) = inosine + NH4(+)</text>
        <dbReference type="Rhea" id="RHEA:24408"/>
        <dbReference type="ChEBI" id="CHEBI:15377"/>
        <dbReference type="ChEBI" id="CHEBI:15378"/>
        <dbReference type="ChEBI" id="CHEBI:16335"/>
        <dbReference type="ChEBI" id="CHEBI:17596"/>
        <dbReference type="ChEBI" id="CHEBI:28938"/>
        <dbReference type="EC" id="3.5.4.4"/>
    </reaction>
    <physiologicalReaction direction="left-to-right" evidence="6">
        <dbReference type="Rhea" id="RHEA:24409"/>
    </physiologicalReaction>
</comment>
<evidence type="ECO:0000256" key="3">
    <source>
        <dbReference type="ARBA" id="ARBA00022679"/>
    </source>
</evidence>
<dbReference type="AlphaFoldDB" id="A0A857MPS5"/>
<evidence type="ECO:0000256" key="7">
    <source>
        <dbReference type="ARBA" id="ARBA00048968"/>
    </source>
</evidence>
<dbReference type="EMBL" id="CP045921">
    <property type="protein sequence ID" value="QHN43081.1"/>
    <property type="molecule type" value="Genomic_DNA"/>
</dbReference>
<dbReference type="SUPFAM" id="SSF64438">
    <property type="entry name" value="CNF1/YfiH-like putative cysteine hydrolases"/>
    <property type="match status" value="1"/>
</dbReference>
<evidence type="ECO:0000256" key="1">
    <source>
        <dbReference type="ARBA" id="ARBA00000553"/>
    </source>
</evidence>
<comment type="catalytic activity">
    <reaction evidence="7">
        <text>adenosine + phosphate = alpha-D-ribose 1-phosphate + adenine</text>
        <dbReference type="Rhea" id="RHEA:27642"/>
        <dbReference type="ChEBI" id="CHEBI:16335"/>
        <dbReference type="ChEBI" id="CHEBI:16708"/>
        <dbReference type="ChEBI" id="CHEBI:43474"/>
        <dbReference type="ChEBI" id="CHEBI:57720"/>
        <dbReference type="EC" id="2.4.2.1"/>
    </reaction>
    <physiologicalReaction direction="left-to-right" evidence="7">
        <dbReference type="Rhea" id="RHEA:27643"/>
    </physiologicalReaction>
</comment>
<dbReference type="InterPro" id="IPR038371">
    <property type="entry name" value="Cu_polyphenol_OxRdtase_sf"/>
</dbReference>
<gene>
    <name evidence="9" type="ORF">GII36_04460</name>
</gene>
<organism evidence="9 10">
    <name type="scientific">Candidatus Mycosynbacter amalyticus</name>
    <dbReference type="NCBI Taxonomy" id="2665156"/>
    <lineage>
        <taxon>Bacteria</taxon>
        <taxon>Candidatus Saccharimonadota</taxon>
        <taxon>Candidatus Saccharimonadota incertae sedis</taxon>
        <taxon>Candidatus Mycosynbacter</taxon>
    </lineage>
</organism>
<dbReference type="InterPro" id="IPR003730">
    <property type="entry name" value="Cu_polyphenol_OxRdtase"/>
</dbReference>
<keyword evidence="10" id="KW-1185">Reference proteome</keyword>
<keyword evidence="4" id="KW-0479">Metal-binding</keyword>
<comment type="catalytic activity">
    <reaction evidence="1">
        <text>inosine + phosphate = alpha-D-ribose 1-phosphate + hypoxanthine</text>
        <dbReference type="Rhea" id="RHEA:27646"/>
        <dbReference type="ChEBI" id="CHEBI:17368"/>
        <dbReference type="ChEBI" id="CHEBI:17596"/>
        <dbReference type="ChEBI" id="CHEBI:43474"/>
        <dbReference type="ChEBI" id="CHEBI:57720"/>
        <dbReference type="EC" id="2.4.2.1"/>
    </reaction>
    <physiologicalReaction direction="left-to-right" evidence="1">
        <dbReference type="Rhea" id="RHEA:27647"/>
    </physiologicalReaction>
</comment>
<evidence type="ECO:0008006" key="11">
    <source>
        <dbReference type="Google" id="ProtNLM"/>
    </source>
</evidence>
<evidence type="ECO:0000256" key="4">
    <source>
        <dbReference type="ARBA" id="ARBA00022723"/>
    </source>
</evidence>
<reference evidence="9" key="1">
    <citation type="journal article" date="2021" name="Nat. Microbiol.">
        <title>Cocultivation of an ultrasmall environmental parasitic bacterium with lytic ability against bacteria associated with wastewater foams.</title>
        <authorList>
            <person name="Batinovic S."/>
            <person name="Rose J.J.A."/>
            <person name="Ratcliffe J."/>
            <person name="Seviour R.J."/>
            <person name="Petrovski S."/>
        </authorList>
    </citation>
    <scope>NUCLEOTIDE SEQUENCE</scope>
    <source>
        <strain evidence="9">JR1</strain>
    </source>
</reference>
<dbReference type="Gene3D" id="3.60.140.10">
    <property type="entry name" value="CNF1/YfiH-like putative cysteine hydrolases"/>
    <property type="match status" value="1"/>
</dbReference>
<evidence type="ECO:0000256" key="8">
    <source>
        <dbReference type="ARBA" id="ARBA00049893"/>
    </source>
</evidence>
<dbReference type="Proteomes" id="UP001059824">
    <property type="component" value="Chromosome"/>
</dbReference>
<evidence type="ECO:0000313" key="10">
    <source>
        <dbReference type="Proteomes" id="UP001059824"/>
    </source>
</evidence>
<keyword evidence="5" id="KW-0862">Zinc</keyword>
<dbReference type="InterPro" id="IPR011324">
    <property type="entry name" value="Cytotoxic_necrot_fac-like_cat"/>
</dbReference>
<accession>A0A857MPS5</accession>
<dbReference type="Pfam" id="PF02578">
    <property type="entry name" value="Cu-oxidase_4"/>
    <property type="match status" value="1"/>
</dbReference>
<comment type="catalytic activity">
    <reaction evidence="8">
        <text>S-methyl-5'-thioadenosine + phosphate = 5-(methylsulfanyl)-alpha-D-ribose 1-phosphate + adenine</text>
        <dbReference type="Rhea" id="RHEA:11852"/>
        <dbReference type="ChEBI" id="CHEBI:16708"/>
        <dbReference type="ChEBI" id="CHEBI:17509"/>
        <dbReference type="ChEBI" id="CHEBI:43474"/>
        <dbReference type="ChEBI" id="CHEBI:58533"/>
        <dbReference type="EC" id="2.4.2.28"/>
    </reaction>
    <physiologicalReaction direction="left-to-right" evidence="8">
        <dbReference type="Rhea" id="RHEA:11853"/>
    </physiologicalReaction>
</comment>
<comment type="similarity">
    <text evidence="2">Belongs to the purine nucleoside phosphorylase YfiH/LACC1 family.</text>
</comment>
<evidence type="ECO:0000256" key="6">
    <source>
        <dbReference type="ARBA" id="ARBA00047989"/>
    </source>
</evidence>
<protein>
    <recommendedName>
        <fullName evidence="11">Laccase domain-containing protein</fullName>
    </recommendedName>
</protein>